<dbReference type="PANTHER" id="PTHR33803:SF3">
    <property type="entry name" value="BLL1974 PROTEIN"/>
    <property type="match status" value="1"/>
</dbReference>
<dbReference type="AlphaFoldDB" id="J9GSR2"/>
<dbReference type="InterPro" id="IPR002559">
    <property type="entry name" value="Transposase_11"/>
</dbReference>
<sequence>MVKPCNLDMFKSSSDCRTASIFWDLETMLNPKHSLFILANRVDWSLFEKSFAPLYCADNGRPAKPIRLMVGLLLLKHLRNVSDEQVVVQFTENAYYQYFCGLEAFCTSAPCASSELVHFRHRIGVKGVELILKESIRINLAQEDEKKEEEDKKSKKNGRGRKSDKEGTAFIDSTVQEKNITFPTDSKLLNKIIAYCHKVAQSENIKVRQSYAREVKELKLIQRFRGRAHSKKKVAKADRRMRTIAGRLVRELLRMLPSNSIYRKQLELCLKFVNGEKIDGHKIYSLHEPDVLCICKGKEHKKYEFGNKVSIVRLWNGLIIGALSFRNEYDGHTIDKSLEQVRRIYGRSIRILAGDRGYRGKKVSGDTKVIIPDTPKASDSAYTKAKKHELFRKRAGIEPVIGHCKSDHRLGRNFYKGLFGDSINVMLAAAAFNLKRAMRLFCALFAGG</sequence>
<dbReference type="NCBIfam" id="NF033578">
    <property type="entry name" value="transpos_IS5_1"/>
    <property type="match status" value="1"/>
</dbReference>
<accession>J9GSR2</accession>
<comment type="caution">
    <text evidence="4">The sequence shown here is derived from an EMBL/GenBank/DDBJ whole genome shotgun (WGS) entry which is preliminary data.</text>
</comment>
<dbReference type="PANTHER" id="PTHR33803">
    <property type="entry name" value="IS1478 TRANSPOSASE"/>
    <property type="match status" value="1"/>
</dbReference>
<evidence type="ECO:0000259" key="2">
    <source>
        <dbReference type="Pfam" id="PF01609"/>
    </source>
</evidence>
<evidence type="ECO:0000256" key="1">
    <source>
        <dbReference type="SAM" id="MobiDB-lite"/>
    </source>
</evidence>
<evidence type="ECO:0000313" key="4">
    <source>
        <dbReference type="EMBL" id="EJX05718.1"/>
    </source>
</evidence>
<protein>
    <submittedName>
        <fullName evidence="4">Transposase IS4 family protein</fullName>
    </submittedName>
</protein>
<dbReference type="GO" id="GO:0006313">
    <property type="term" value="P:DNA transposition"/>
    <property type="evidence" value="ECO:0007669"/>
    <property type="project" value="InterPro"/>
</dbReference>
<gene>
    <name evidence="4" type="ORF">EVA_06174</name>
</gene>
<proteinExistence type="predicted"/>
<feature type="region of interest" description="Disordered" evidence="1">
    <location>
        <begin position="143"/>
        <end position="168"/>
    </location>
</feature>
<dbReference type="EMBL" id="AMCI01001382">
    <property type="protein sequence ID" value="EJX05718.1"/>
    <property type="molecule type" value="Genomic_DNA"/>
</dbReference>
<organism evidence="4">
    <name type="scientific">gut metagenome</name>
    <dbReference type="NCBI Taxonomy" id="749906"/>
    <lineage>
        <taxon>unclassified sequences</taxon>
        <taxon>metagenomes</taxon>
        <taxon>organismal metagenomes</taxon>
    </lineage>
</organism>
<dbReference type="Pfam" id="PF05598">
    <property type="entry name" value="DUF772"/>
    <property type="match status" value="1"/>
</dbReference>
<dbReference type="InterPro" id="IPR047710">
    <property type="entry name" value="Transpos_IS5-like"/>
</dbReference>
<evidence type="ECO:0000259" key="3">
    <source>
        <dbReference type="Pfam" id="PF05598"/>
    </source>
</evidence>
<dbReference type="GO" id="GO:0003677">
    <property type="term" value="F:DNA binding"/>
    <property type="evidence" value="ECO:0007669"/>
    <property type="project" value="InterPro"/>
</dbReference>
<dbReference type="Pfam" id="PF01609">
    <property type="entry name" value="DDE_Tnp_1"/>
    <property type="match status" value="1"/>
</dbReference>
<feature type="domain" description="Transposase InsH N-terminal" evidence="3">
    <location>
        <begin position="25"/>
        <end position="122"/>
    </location>
</feature>
<name>J9GSR2_9ZZZZ</name>
<feature type="compositionally biased region" description="Basic and acidic residues" evidence="1">
    <location>
        <begin position="143"/>
        <end position="153"/>
    </location>
</feature>
<dbReference type="GO" id="GO:0004803">
    <property type="term" value="F:transposase activity"/>
    <property type="evidence" value="ECO:0007669"/>
    <property type="project" value="InterPro"/>
</dbReference>
<feature type="domain" description="Transposase IS4-like" evidence="2">
    <location>
        <begin position="298"/>
        <end position="434"/>
    </location>
</feature>
<dbReference type="InterPro" id="IPR008490">
    <property type="entry name" value="Transposase_InsH_N"/>
</dbReference>
<reference evidence="4" key="1">
    <citation type="journal article" date="2012" name="PLoS ONE">
        <title>Gene sets for utilization of primary and secondary nutrition supplies in the distal gut of endangered iberian lynx.</title>
        <authorList>
            <person name="Alcaide M."/>
            <person name="Messina E."/>
            <person name="Richter M."/>
            <person name="Bargiela R."/>
            <person name="Peplies J."/>
            <person name="Huws S.A."/>
            <person name="Newbold C.J."/>
            <person name="Golyshin P.N."/>
            <person name="Simon M.A."/>
            <person name="Lopez G."/>
            <person name="Yakimov M.M."/>
            <person name="Ferrer M."/>
        </authorList>
    </citation>
    <scope>NUCLEOTIDE SEQUENCE</scope>
</reference>